<dbReference type="EMBL" id="CP119951">
    <property type="protein sequence ID" value="WFC94307.1"/>
    <property type="molecule type" value="Genomic_DNA"/>
</dbReference>
<dbReference type="Proteomes" id="UP001216638">
    <property type="component" value="Chromosome 1"/>
</dbReference>
<dbReference type="SUPFAM" id="SSF56300">
    <property type="entry name" value="Metallo-dependent phosphatases"/>
    <property type="match status" value="1"/>
</dbReference>
<proteinExistence type="predicted"/>
<dbReference type="AlphaFoldDB" id="A0AAF0IMU6"/>
<dbReference type="Gene3D" id="3.60.21.70">
    <property type="entry name" value="PhoD-like phosphatase"/>
    <property type="match status" value="1"/>
</dbReference>
<keyword evidence="2" id="KW-0472">Membrane</keyword>
<organism evidence="4 5">
    <name type="scientific">Malassezia brasiliensis</name>
    <dbReference type="NCBI Taxonomy" id="1821822"/>
    <lineage>
        <taxon>Eukaryota</taxon>
        <taxon>Fungi</taxon>
        <taxon>Dikarya</taxon>
        <taxon>Basidiomycota</taxon>
        <taxon>Ustilaginomycotina</taxon>
        <taxon>Malasseziomycetes</taxon>
        <taxon>Malasseziales</taxon>
        <taxon>Malasseziaceae</taxon>
        <taxon>Malassezia</taxon>
    </lineage>
</organism>
<evidence type="ECO:0000313" key="4">
    <source>
        <dbReference type="EMBL" id="WFC94307.1"/>
    </source>
</evidence>
<dbReference type="Pfam" id="PF09423">
    <property type="entry name" value="PhoD"/>
    <property type="match status" value="1"/>
</dbReference>
<dbReference type="InterPro" id="IPR038607">
    <property type="entry name" value="PhoD-like_sf"/>
</dbReference>
<dbReference type="InterPro" id="IPR052900">
    <property type="entry name" value="Phospholipid_Metab_Enz"/>
</dbReference>
<feature type="transmembrane region" description="Helical" evidence="2">
    <location>
        <begin position="155"/>
        <end position="173"/>
    </location>
</feature>
<accession>A0AAF0IMU6</accession>
<dbReference type="CDD" id="cd07389">
    <property type="entry name" value="MPP_PhoD"/>
    <property type="match status" value="1"/>
</dbReference>
<keyword evidence="4" id="KW-0378">Hydrolase</keyword>
<dbReference type="PANTHER" id="PTHR43606:SF2">
    <property type="entry name" value="ALKALINE PHOSPHATASE FAMILY PROTEIN (AFU_ORTHOLOGUE AFUA_5G03860)"/>
    <property type="match status" value="1"/>
</dbReference>
<gene>
    <name evidence="4" type="ORF">MBRA1_000937</name>
</gene>
<keyword evidence="2" id="KW-0812">Transmembrane</keyword>
<dbReference type="InterPro" id="IPR018946">
    <property type="entry name" value="PhoD-like_MPP"/>
</dbReference>
<evidence type="ECO:0000313" key="5">
    <source>
        <dbReference type="Proteomes" id="UP001216638"/>
    </source>
</evidence>
<feature type="domain" description="PhoD-like phosphatase metallophosphatase" evidence="3">
    <location>
        <begin position="410"/>
        <end position="660"/>
    </location>
</feature>
<feature type="compositionally biased region" description="Basic and acidic residues" evidence="1">
    <location>
        <begin position="23"/>
        <end position="33"/>
    </location>
</feature>
<keyword evidence="5" id="KW-1185">Reference proteome</keyword>
<feature type="transmembrane region" description="Helical" evidence="2">
    <location>
        <begin position="103"/>
        <end position="122"/>
    </location>
</feature>
<keyword evidence="2" id="KW-1133">Transmembrane helix</keyword>
<dbReference type="GO" id="GO:0004035">
    <property type="term" value="F:alkaline phosphatase activity"/>
    <property type="evidence" value="ECO:0007669"/>
    <property type="project" value="UniProtKB-EC"/>
</dbReference>
<evidence type="ECO:0000256" key="2">
    <source>
        <dbReference type="SAM" id="Phobius"/>
    </source>
</evidence>
<feature type="transmembrane region" description="Helical" evidence="2">
    <location>
        <begin position="74"/>
        <end position="97"/>
    </location>
</feature>
<dbReference type="EC" id="3.1.3.1" evidence="4"/>
<evidence type="ECO:0000259" key="3">
    <source>
        <dbReference type="Pfam" id="PF09423"/>
    </source>
</evidence>
<protein>
    <submittedName>
        <fullName evidence="4">Alkaline phosphatase</fullName>
        <ecNumber evidence="4">3.1.3.1</ecNumber>
    </submittedName>
</protein>
<feature type="region of interest" description="Disordered" evidence="1">
    <location>
        <begin position="1"/>
        <end position="53"/>
    </location>
</feature>
<reference evidence="4" key="1">
    <citation type="submission" date="2023-03" db="EMBL/GenBank/DDBJ databases">
        <title>Mating type loci evolution in Malassezia.</title>
        <authorList>
            <person name="Coelho M.A."/>
        </authorList>
    </citation>
    <scope>NUCLEOTIDE SEQUENCE</scope>
    <source>
        <strain evidence="4">CBS 14135</strain>
    </source>
</reference>
<dbReference type="PANTHER" id="PTHR43606">
    <property type="entry name" value="PHOSPHATASE, PUTATIVE (AFU_ORTHOLOGUE AFUA_6G08710)-RELATED"/>
    <property type="match status" value="1"/>
</dbReference>
<sequence length="748" mass="84239">MGAKHKGRTYADAAKKHANSQNDKARTPKKDGSTKPVQSDASAGGDALQTPSDLKRDLPHDAAHLLREPRLGQVVLTLQVISSILFRVLVFVFLRIIPGHLGFYALHLYAAYLVSWGLYELSLRARHHEAPRPCTKTLFASLVLGRSTRNRRVNLAQLAIHTLLLVLFLDSYFSPYMFPSYREAHLRFARMGALSPTSAKLHVRYPHPLPVLDGLWESDIDSGVLQDAAQLEAPVRVVWRAAPEADASPAEALRASSALRNARRWERGPLLHLTADTDWTATATLEDLWPATRYEWRLAFVHNNTFAPLPERPVSFVTWPDPRLSSYLKTKPSERTAQVPLDNPNHFRFATTSCIKPDFPYNPAQFWGWNWLLKLLGIGDEVGGIAQRNRIRGFDLMADRLLQNGRAGIRFLLELGDLIYADVPRYEGPSISSYRKLYRNLFASKSFQRVFSRIPVIGMYDDHEIVNNWSGGGYGAEDASPDKNVARAYEQHPSPPPGLPAGLQAWSEYMGNANPAAVHEGEHYFTFNYGDTAFFVMDTRKHRVHPSYPGEERTTLGVQQRAALLTWLSEVNHTATFKFLVSSVPFTSLWGGPLDLDGRKDGWSAYPEERAALLDVLQYVPNVIILSGDRHEFASVSFRDSVVEFSTSPLSMFYIPIRTLAQEHSIDPPGEELLLKYLPDGNHKWTEFEVDTRSPLEPAVHATVMIDGKEAWRLTVMGRPIRRSQGALGSLAKSLMELLGFRNLRWFD</sequence>
<name>A0AAF0IMU6_9BASI</name>
<dbReference type="InterPro" id="IPR029052">
    <property type="entry name" value="Metallo-depent_PP-like"/>
</dbReference>
<evidence type="ECO:0000256" key="1">
    <source>
        <dbReference type="SAM" id="MobiDB-lite"/>
    </source>
</evidence>